<feature type="transmembrane region" description="Helical" evidence="1">
    <location>
        <begin position="51"/>
        <end position="69"/>
    </location>
</feature>
<protein>
    <submittedName>
        <fullName evidence="2">Diguanylate cyclase</fullName>
    </submittedName>
</protein>
<comment type="caution">
    <text evidence="2">The sequence shown here is derived from an EMBL/GenBank/DDBJ whole genome shotgun (WGS) entry which is preliminary data.</text>
</comment>
<evidence type="ECO:0000313" key="2">
    <source>
        <dbReference type="EMBL" id="EHP37495.1"/>
    </source>
</evidence>
<organism evidence="2 3">
    <name type="scientific">Cupriavidus basilensis OR16</name>
    <dbReference type="NCBI Taxonomy" id="1127483"/>
    <lineage>
        <taxon>Bacteria</taxon>
        <taxon>Pseudomonadati</taxon>
        <taxon>Pseudomonadota</taxon>
        <taxon>Betaproteobacteria</taxon>
        <taxon>Burkholderiales</taxon>
        <taxon>Burkholderiaceae</taxon>
        <taxon>Cupriavidus</taxon>
    </lineage>
</organism>
<keyword evidence="1" id="KW-0472">Membrane</keyword>
<accession>H1SJ08</accession>
<keyword evidence="1" id="KW-0812">Transmembrane</keyword>
<dbReference type="EMBL" id="AHJE01000331">
    <property type="protein sequence ID" value="EHP37495.1"/>
    <property type="molecule type" value="Genomic_DNA"/>
</dbReference>
<evidence type="ECO:0000313" key="3">
    <source>
        <dbReference type="Proteomes" id="UP000005808"/>
    </source>
</evidence>
<name>H1SJ08_9BURK</name>
<feature type="non-terminal residue" evidence="2">
    <location>
        <position position="92"/>
    </location>
</feature>
<keyword evidence="1" id="KW-1133">Transmembrane helix</keyword>
<proteinExistence type="predicted"/>
<sequence>MTACMRLLGRVPADFLALRCLGQWPAWRGTAKDTVSSMESFLIRQPTRKQAMLAALLTLVILCVFALAVPRATQALPAVPPFMPMCALTVFT</sequence>
<dbReference type="Proteomes" id="UP000005808">
    <property type="component" value="Unassembled WGS sequence"/>
</dbReference>
<evidence type="ECO:0000256" key="1">
    <source>
        <dbReference type="SAM" id="Phobius"/>
    </source>
</evidence>
<gene>
    <name evidence="2" type="ORF">OR16_42493</name>
</gene>
<reference evidence="2 3" key="1">
    <citation type="journal article" date="2012" name="J. Bacteriol.">
        <title>De Novo Genome Project of Cupriavidus basilensis OR16.</title>
        <authorList>
            <person name="Cserhati M."/>
            <person name="Kriszt B."/>
            <person name="Szoboszlay S."/>
            <person name="Toth A."/>
            <person name="Szabo I."/>
            <person name="Tancsics A."/>
            <person name="Nagy I."/>
            <person name="Horvath B."/>
            <person name="Nagy I."/>
            <person name="Kukolya J."/>
        </authorList>
    </citation>
    <scope>NUCLEOTIDE SEQUENCE [LARGE SCALE GENOMIC DNA]</scope>
    <source>
        <strain evidence="2 3">OR16</strain>
    </source>
</reference>
<dbReference type="AlphaFoldDB" id="H1SJ08"/>